<keyword evidence="6 9" id="KW-0812">Transmembrane</keyword>
<feature type="transmembrane region" description="Helical" evidence="9">
    <location>
        <begin position="62"/>
        <end position="83"/>
    </location>
</feature>
<evidence type="ECO:0000259" key="12">
    <source>
        <dbReference type="Pfam" id="PF26002"/>
    </source>
</evidence>
<dbReference type="PANTHER" id="PTHR30386:SF26">
    <property type="entry name" value="TRANSPORT PROTEIN COMB"/>
    <property type="match status" value="1"/>
</dbReference>
<feature type="compositionally biased region" description="Basic and acidic residues" evidence="10">
    <location>
        <begin position="7"/>
        <end position="29"/>
    </location>
</feature>
<dbReference type="PRINTS" id="PR01490">
    <property type="entry name" value="RTXTOXIND"/>
</dbReference>
<comment type="subcellular location">
    <subcellularLocation>
        <location evidence="1 9">Cell inner membrane</location>
        <topology evidence="1 9">Single-pass membrane protein</topology>
    </subcellularLocation>
</comment>
<keyword evidence="14" id="KW-1185">Reference proteome</keyword>
<dbReference type="Pfam" id="PF25994">
    <property type="entry name" value="HH_AprE"/>
    <property type="match status" value="1"/>
</dbReference>
<dbReference type="InterPro" id="IPR058781">
    <property type="entry name" value="HH_AprE-like"/>
</dbReference>
<dbReference type="Proteomes" id="UP000179145">
    <property type="component" value="Chromosome"/>
</dbReference>
<evidence type="ECO:0000256" key="4">
    <source>
        <dbReference type="ARBA" id="ARBA00022475"/>
    </source>
</evidence>
<dbReference type="SUPFAM" id="SSF111369">
    <property type="entry name" value="HlyD-like secretion proteins"/>
    <property type="match status" value="1"/>
</dbReference>
<evidence type="ECO:0000256" key="8">
    <source>
        <dbReference type="ARBA" id="ARBA00023136"/>
    </source>
</evidence>
<evidence type="ECO:0000313" key="13">
    <source>
        <dbReference type="EMBL" id="AOX17475.1"/>
    </source>
</evidence>
<evidence type="ECO:0000313" key="14">
    <source>
        <dbReference type="Proteomes" id="UP000179145"/>
    </source>
</evidence>
<feature type="domain" description="AprE-like beta-barrel" evidence="12">
    <location>
        <begin position="357"/>
        <end position="462"/>
    </location>
</feature>
<dbReference type="Pfam" id="PF26002">
    <property type="entry name" value="Beta-barrel_AprE"/>
    <property type="match status" value="1"/>
</dbReference>
<dbReference type="STRING" id="153496.A0U89_10360"/>
<feature type="domain" description="AprE-like long alpha-helical hairpin" evidence="11">
    <location>
        <begin position="136"/>
        <end position="312"/>
    </location>
</feature>
<evidence type="ECO:0000256" key="1">
    <source>
        <dbReference type="ARBA" id="ARBA00004377"/>
    </source>
</evidence>
<evidence type="ECO:0000256" key="10">
    <source>
        <dbReference type="SAM" id="MobiDB-lite"/>
    </source>
</evidence>
<organism evidence="13 14">
    <name type="scientific">Kozakia baliensis</name>
    <dbReference type="NCBI Taxonomy" id="153496"/>
    <lineage>
        <taxon>Bacteria</taxon>
        <taxon>Pseudomonadati</taxon>
        <taxon>Pseudomonadota</taxon>
        <taxon>Alphaproteobacteria</taxon>
        <taxon>Acetobacterales</taxon>
        <taxon>Acetobacteraceae</taxon>
        <taxon>Kozakia</taxon>
    </lineage>
</organism>
<comment type="similarity">
    <text evidence="2 9">Belongs to the membrane fusion protein (MFP) (TC 8.A.1) family.</text>
</comment>
<feature type="region of interest" description="Disordered" evidence="10">
    <location>
        <begin position="1"/>
        <end position="29"/>
    </location>
</feature>
<keyword evidence="3 9" id="KW-0813">Transport</keyword>
<proteinExistence type="inferred from homology"/>
<keyword evidence="4 9" id="KW-1003">Cell membrane</keyword>
<dbReference type="Gene3D" id="2.40.50.100">
    <property type="match status" value="1"/>
</dbReference>
<dbReference type="InterPro" id="IPR058982">
    <property type="entry name" value="Beta-barrel_AprE"/>
</dbReference>
<dbReference type="AlphaFoldDB" id="A0A1D8UV12"/>
<keyword evidence="7 9" id="KW-1133">Transmembrane helix</keyword>
<evidence type="ECO:0000256" key="9">
    <source>
        <dbReference type="RuleBase" id="RU365093"/>
    </source>
</evidence>
<dbReference type="GO" id="GO:0005886">
    <property type="term" value="C:plasma membrane"/>
    <property type="evidence" value="ECO:0007669"/>
    <property type="project" value="UniProtKB-SubCell"/>
</dbReference>
<evidence type="ECO:0000256" key="7">
    <source>
        <dbReference type="ARBA" id="ARBA00022989"/>
    </source>
</evidence>
<dbReference type="EMBL" id="CP014674">
    <property type="protein sequence ID" value="AOX17475.1"/>
    <property type="molecule type" value="Genomic_DNA"/>
</dbReference>
<dbReference type="Gene3D" id="1.10.287.470">
    <property type="entry name" value="Helix hairpin bin"/>
    <property type="match status" value="1"/>
</dbReference>
<keyword evidence="5 9" id="KW-0997">Cell inner membrane</keyword>
<dbReference type="OrthoDB" id="9810980at2"/>
<dbReference type="KEGG" id="kba:A0U89_10360"/>
<dbReference type="eggNOG" id="COG0845">
    <property type="taxonomic scope" value="Bacteria"/>
</dbReference>
<evidence type="ECO:0000256" key="2">
    <source>
        <dbReference type="ARBA" id="ARBA00009477"/>
    </source>
</evidence>
<evidence type="ECO:0000259" key="11">
    <source>
        <dbReference type="Pfam" id="PF25994"/>
    </source>
</evidence>
<dbReference type="InterPro" id="IPR050739">
    <property type="entry name" value="MFP"/>
</dbReference>
<dbReference type="PANTHER" id="PTHR30386">
    <property type="entry name" value="MEMBRANE FUSION SUBUNIT OF EMRAB-TOLC MULTIDRUG EFFLUX PUMP"/>
    <property type="match status" value="1"/>
</dbReference>
<gene>
    <name evidence="13" type="ORF">A0U89_10360</name>
</gene>
<keyword evidence="8 9" id="KW-0472">Membrane</keyword>
<evidence type="ECO:0000256" key="5">
    <source>
        <dbReference type="ARBA" id="ARBA00022519"/>
    </source>
</evidence>
<evidence type="ECO:0000256" key="3">
    <source>
        <dbReference type="ARBA" id="ARBA00022448"/>
    </source>
</evidence>
<dbReference type="NCBIfam" id="TIGR01843">
    <property type="entry name" value="type_I_hlyD"/>
    <property type="match status" value="1"/>
</dbReference>
<name>A0A1D8UV12_9PROT</name>
<dbReference type="RefSeq" id="WP_070403064.1">
    <property type="nucleotide sequence ID" value="NZ_BJVW01000001.1"/>
</dbReference>
<protein>
    <recommendedName>
        <fullName evidence="9">Membrane fusion protein (MFP) family protein</fullName>
    </recommendedName>
</protein>
<accession>A0A1D8UV12</accession>
<evidence type="ECO:0000256" key="6">
    <source>
        <dbReference type="ARBA" id="ARBA00022692"/>
    </source>
</evidence>
<dbReference type="InterPro" id="IPR010129">
    <property type="entry name" value="T1SS_HlyD"/>
</dbReference>
<dbReference type="GO" id="GO:0015031">
    <property type="term" value="P:protein transport"/>
    <property type="evidence" value="ECO:0007669"/>
    <property type="project" value="InterPro"/>
</dbReference>
<reference evidence="13 14" key="1">
    <citation type="journal article" date="2016" name="Microb. Cell Fact.">
        <title>Dissection of exopolysaccharide biosynthesis in Kozakia baliensis.</title>
        <authorList>
            <person name="Brandt J.U."/>
            <person name="Jakob F."/>
            <person name="Behr J."/>
            <person name="Geissler A.J."/>
            <person name="Vogel R.F."/>
        </authorList>
    </citation>
    <scope>NUCLEOTIDE SEQUENCE [LARGE SCALE GENOMIC DNA]</scope>
    <source>
        <strain evidence="13 14">DSM 14400</strain>
    </source>
</reference>
<sequence>MSNFDIISRDGEDGKHEEKHDQHVPRRVDDPYAQQGVPLALLEFHSPSAALVNLPPTASARYIIWLIGGLCVASFVAMAVFPLNKVVSTPGRLVSIEPTVVVQPLETSIVRSIDVHIGDLVHKGQVLAHLDPTVSDADVSNMKAQRDGYQANVDRLTAEANGKDYTPNTQIPASLREASAFQRRKQEFAAKVEHYSQEIASLQSQIEGDLASAAMYQSRARVASQVLDMRQRLQRDQVGSRLSTLAAQSELMDAERSQIAAQQDANAAKARLASTQAEREGFIQNWKAQIYTDLSLAQHRLDESSSDYQKANLRNSLVVLRAPKDGVVLTLAKVSVGSVLNPAQELMSLVPTGYGLEMEAVLRGQDMGFVHLGDHALLKFSTFPYTQYGGAEATVRTISADAFASENNNGGGNAQGSNDSGNVALNGYYRVRLRIDRYTLHGVPGFFHPMPGMPVTADIQVGKRTPLQYFFSRMIPAATNGLREPS</sequence>